<proteinExistence type="predicted"/>
<dbReference type="PROSITE" id="PS50082">
    <property type="entry name" value="WD_REPEATS_2"/>
    <property type="match status" value="1"/>
</dbReference>
<protein>
    <submittedName>
        <fullName evidence="4">WD40-repeat-containing domain</fullName>
    </submittedName>
</protein>
<dbReference type="AlphaFoldDB" id="A0A0V0QSX3"/>
<evidence type="ECO:0000256" key="2">
    <source>
        <dbReference type="ARBA" id="ARBA00022737"/>
    </source>
</evidence>
<dbReference type="PANTHER" id="PTHR10971">
    <property type="entry name" value="MRNA EXPORT FACTOR AND BUB3"/>
    <property type="match status" value="1"/>
</dbReference>
<accession>A0A0V0QSX3</accession>
<name>A0A0V0QSX3_PSEPJ</name>
<dbReference type="InParanoid" id="A0A0V0QSX3"/>
<dbReference type="EMBL" id="LDAU01000108">
    <property type="protein sequence ID" value="KRX05426.1"/>
    <property type="molecule type" value="Genomic_DNA"/>
</dbReference>
<keyword evidence="1 3" id="KW-0853">WD repeat</keyword>
<dbReference type="InterPro" id="IPR015943">
    <property type="entry name" value="WD40/YVTN_repeat-like_dom_sf"/>
</dbReference>
<dbReference type="FunCoup" id="A0A0V0QSX3">
    <property type="interactions" value="144"/>
</dbReference>
<sequence>MDTTDAPQIIEHLSNQLQFTPYDVKWIPNSAKFVLGGMLPKATGTLQIHKISKQGMVVEKDISHSSGIKCQTFGACLPGKADLAFGDFKGDLNIIDLETGKIFYSVKAHQGIVNSIDGVGGLEIGNGAPEIVTAGRDGCVRVWDPRQKAPVLSLEPVAEKSSDGKSEIAPDAWTCAFGNSYNNDERFVAAGYDNGDVKWFDLKTNSLVWETNLQNGVCGLEFDRKDIIMNKLVASTLEGKFHTFDLRTNHPESGYASLKESAFNGGTIWGCKHLPQNRDIFALQGSGTLNLYKYNYPNERSVKDSEGRMRGIRKIGIRSFMWI</sequence>
<feature type="repeat" description="WD" evidence="3">
    <location>
        <begin position="131"/>
        <end position="153"/>
    </location>
</feature>
<reference evidence="4 5" key="1">
    <citation type="journal article" date="2015" name="Sci. Rep.">
        <title>Genome of the facultative scuticociliatosis pathogen Pseudocohnilembus persalinus provides insight into its virulence through horizontal gene transfer.</title>
        <authorList>
            <person name="Xiong J."/>
            <person name="Wang G."/>
            <person name="Cheng J."/>
            <person name="Tian M."/>
            <person name="Pan X."/>
            <person name="Warren A."/>
            <person name="Jiang C."/>
            <person name="Yuan D."/>
            <person name="Miao W."/>
        </authorList>
    </citation>
    <scope>NUCLEOTIDE SEQUENCE [LARGE SCALE GENOMIC DNA]</scope>
    <source>
        <strain evidence="4">36N120E</strain>
    </source>
</reference>
<evidence type="ECO:0000313" key="5">
    <source>
        <dbReference type="Proteomes" id="UP000054937"/>
    </source>
</evidence>
<dbReference type="Proteomes" id="UP000054937">
    <property type="component" value="Unassembled WGS sequence"/>
</dbReference>
<dbReference type="OrthoDB" id="10248252at2759"/>
<gene>
    <name evidence="4" type="ORF">PPERSA_05535</name>
</gene>
<dbReference type="Gene3D" id="2.130.10.10">
    <property type="entry name" value="YVTN repeat-like/Quinoprotein amine dehydrogenase"/>
    <property type="match status" value="1"/>
</dbReference>
<dbReference type="SUPFAM" id="SSF50978">
    <property type="entry name" value="WD40 repeat-like"/>
    <property type="match status" value="1"/>
</dbReference>
<evidence type="ECO:0000256" key="3">
    <source>
        <dbReference type="PROSITE-ProRule" id="PRU00221"/>
    </source>
</evidence>
<keyword evidence="5" id="KW-1185">Reference proteome</keyword>
<evidence type="ECO:0000313" key="4">
    <source>
        <dbReference type="EMBL" id="KRX05426.1"/>
    </source>
</evidence>
<dbReference type="InterPro" id="IPR036322">
    <property type="entry name" value="WD40_repeat_dom_sf"/>
</dbReference>
<dbReference type="OMA" id="CLWKYNY"/>
<comment type="caution">
    <text evidence="4">The sequence shown here is derived from an EMBL/GenBank/DDBJ whole genome shotgun (WGS) entry which is preliminary data.</text>
</comment>
<dbReference type="InterPro" id="IPR001680">
    <property type="entry name" value="WD40_rpt"/>
</dbReference>
<keyword evidence="2" id="KW-0677">Repeat</keyword>
<organism evidence="4 5">
    <name type="scientific">Pseudocohnilembus persalinus</name>
    <name type="common">Ciliate</name>
    <dbReference type="NCBI Taxonomy" id="266149"/>
    <lineage>
        <taxon>Eukaryota</taxon>
        <taxon>Sar</taxon>
        <taxon>Alveolata</taxon>
        <taxon>Ciliophora</taxon>
        <taxon>Intramacronucleata</taxon>
        <taxon>Oligohymenophorea</taxon>
        <taxon>Scuticociliatia</taxon>
        <taxon>Philasterida</taxon>
        <taxon>Pseudocohnilembidae</taxon>
        <taxon>Pseudocohnilembus</taxon>
    </lineage>
</organism>
<evidence type="ECO:0000256" key="1">
    <source>
        <dbReference type="ARBA" id="ARBA00022574"/>
    </source>
</evidence>